<protein>
    <recommendedName>
        <fullName evidence="3">Protein phosphatase 2C</fullName>
    </recommendedName>
</protein>
<comment type="caution">
    <text evidence="1">The sequence shown here is derived from an EMBL/GenBank/DDBJ whole genome shotgun (WGS) entry which is preliminary data.</text>
</comment>
<dbReference type="Proteomes" id="UP000675554">
    <property type="component" value="Unassembled WGS sequence"/>
</dbReference>
<sequence>MSRKGLYATRFVVPKAGVARSECEDALSVLPHEPYHALLEGVVTAAVCDGATESLLSGEWARTLADHAARSAIRLDGLFASTAQFQFFAADVVDQWANWLKEYVGQRSARGQPLRWYEEAKLNAGAHATLLAAAFTPDPDPERVQWSWQAAALGDSCLFHIRDGRLLTAHPVATAEAFGNQPELFGSSNRDTELLVSRTRFLDGTCVSGDIVLLTTDALAAWFLAQPQPGEAVHVLTEYARNPGQGEQFEAWVQEQRDSGALHNDDIALVHIEAQGR</sequence>
<organism evidence="1 2">
    <name type="scientific">Streptomyces daliensis</name>
    <dbReference type="NCBI Taxonomy" id="299421"/>
    <lineage>
        <taxon>Bacteria</taxon>
        <taxon>Bacillati</taxon>
        <taxon>Actinomycetota</taxon>
        <taxon>Actinomycetes</taxon>
        <taxon>Kitasatosporales</taxon>
        <taxon>Streptomycetaceae</taxon>
        <taxon>Streptomyces</taxon>
    </lineage>
</organism>
<dbReference type="InterPro" id="IPR036457">
    <property type="entry name" value="PPM-type-like_dom_sf"/>
</dbReference>
<proteinExistence type="predicted"/>
<gene>
    <name evidence="1" type="ORF">KDA82_12240</name>
</gene>
<evidence type="ECO:0000313" key="1">
    <source>
        <dbReference type="EMBL" id="MBR7673772.1"/>
    </source>
</evidence>
<dbReference type="Gene3D" id="3.60.40.10">
    <property type="entry name" value="PPM-type phosphatase domain"/>
    <property type="match status" value="1"/>
</dbReference>
<keyword evidence="2" id="KW-1185">Reference proteome</keyword>
<dbReference type="EMBL" id="JAGSMN010000250">
    <property type="protein sequence ID" value="MBR7673772.1"/>
    <property type="molecule type" value="Genomic_DNA"/>
</dbReference>
<evidence type="ECO:0000313" key="2">
    <source>
        <dbReference type="Proteomes" id="UP000675554"/>
    </source>
</evidence>
<accession>A0A8T4IRB5</accession>
<dbReference type="SUPFAM" id="SSF81606">
    <property type="entry name" value="PP2C-like"/>
    <property type="match status" value="1"/>
</dbReference>
<evidence type="ECO:0008006" key="3">
    <source>
        <dbReference type="Google" id="ProtNLM"/>
    </source>
</evidence>
<reference evidence="1" key="1">
    <citation type="submission" date="2021-04" db="EMBL/GenBank/DDBJ databases">
        <title>Sequencing of actinobacteria type strains.</title>
        <authorList>
            <person name="Nguyen G.-S."/>
            <person name="Wentzel A."/>
        </authorList>
    </citation>
    <scope>NUCLEOTIDE SEQUENCE</scope>
    <source>
        <strain evidence="1">DSM 42095</strain>
    </source>
</reference>
<name>A0A8T4IRB5_9ACTN</name>
<dbReference type="AlphaFoldDB" id="A0A8T4IRB5"/>